<dbReference type="PRINTS" id="PR00455">
    <property type="entry name" value="HTHTETR"/>
</dbReference>
<dbReference type="SUPFAM" id="SSF48498">
    <property type="entry name" value="Tetracyclin repressor-like, C-terminal domain"/>
    <property type="match status" value="1"/>
</dbReference>
<dbReference type="PANTHER" id="PTHR30055">
    <property type="entry name" value="HTH-TYPE TRANSCRIPTIONAL REGULATOR RUTR"/>
    <property type="match status" value="1"/>
</dbReference>
<feature type="DNA-binding region" description="H-T-H motif" evidence="4">
    <location>
        <begin position="41"/>
        <end position="60"/>
    </location>
</feature>
<dbReference type="Gene3D" id="1.10.10.60">
    <property type="entry name" value="Homeodomain-like"/>
    <property type="match status" value="1"/>
</dbReference>
<dbReference type="EMBL" id="JBHRTR010000054">
    <property type="protein sequence ID" value="MFC3231117.1"/>
    <property type="molecule type" value="Genomic_DNA"/>
</dbReference>
<gene>
    <name evidence="6" type="ORF">ACFOGJ_27970</name>
</gene>
<evidence type="ECO:0000259" key="5">
    <source>
        <dbReference type="PROSITE" id="PS50977"/>
    </source>
</evidence>
<dbReference type="Pfam" id="PF00440">
    <property type="entry name" value="TetR_N"/>
    <property type="match status" value="1"/>
</dbReference>
<evidence type="ECO:0000256" key="1">
    <source>
        <dbReference type="ARBA" id="ARBA00023015"/>
    </source>
</evidence>
<feature type="domain" description="HTH tetR-type" evidence="5">
    <location>
        <begin position="18"/>
        <end position="78"/>
    </location>
</feature>
<comment type="caution">
    <text evidence="6">The sequence shown here is derived from an EMBL/GenBank/DDBJ whole genome shotgun (WGS) entry which is preliminary data.</text>
</comment>
<reference evidence="7" key="1">
    <citation type="journal article" date="2019" name="Int. J. Syst. Evol. Microbiol.">
        <title>The Global Catalogue of Microorganisms (GCM) 10K type strain sequencing project: providing services to taxonomists for standard genome sequencing and annotation.</title>
        <authorList>
            <consortium name="The Broad Institute Genomics Platform"/>
            <consortium name="The Broad Institute Genome Sequencing Center for Infectious Disease"/>
            <person name="Wu L."/>
            <person name="Ma J."/>
        </authorList>
    </citation>
    <scope>NUCLEOTIDE SEQUENCE [LARGE SCALE GENOMIC DNA]</scope>
    <source>
        <strain evidence="7">KCTC 42964</strain>
    </source>
</reference>
<accession>A0ABV7L919</accession>
<evidence type="ECO:0000256" key="4">
    <source>
        <dbReference type="PROSITE-ProRule" id="PRU00335"/>
    </source>
</evidence>
<dbReference type="PROSITE" id="PS50977">
    <property type="entry name" value="HTH_TETR_2"/>
    <property type="match status" value="1"/>
</dbReference>
<evidence type="ECO:0000313" key="6">
    <source>
        <dbReference type="EMBL" id="MFC3231117.1"/>
    </source>
</evidence>
<dbReference type="InterPro" id="IPR009057">
    <property type="entry name" value="Homeodomain-like_sf"/>
</dbReference>
<keyword evidence="2 4" id="KW-0238">DNA-binding</keyword>
<proteinExistence type="predicted"/>
<dbReference type="PROSITE" id="PS01081">
    <property type="entry name" value="HTH_TETR_1"/>
    <property type="match status" value="1"/>
</dbReference>
<keyword evidence="1" id="KW-0805">Transcription regulation</keyword>
<dbReference type="InterPro" id="IPR050109">
    <property type="entry name" value="HTH-type_TetR-like_transc_reg"/>
</dbReference>
<keyword evidence="3" id="KW-0804">Transcription</keyword>
<evidence type="ECO:0000256" key="3">
    <source>
        <dbReference type="ARBA" id="ARBA00023163"/>
    </source>
</evidence>
<sequence>MSTRRQPHPAFDRSEDYQRRRQAMVQTAAYLFNRSGFHATSIGEIVAELGVSKAALYYYFADKTDLLYHCHLQSVENGEALAEAAAAGGGSGLQKLETYIRTQFDALVRKEGAAWVLGDISLLRPEQREDVRHRSRRVDGLVRGFIEDGIADGSIACAEPRITEYFLMGAINWLPRWYRPELGQSAEQLAEIFLHFALDGLRPRG</sequence>
<dbReference type="SUPFAM" id="SSF46689">
    <property type="entry name" value="Homeodomain-like"/>
    <property type="match status" value="1"/>
</dbReference>
<dbReference type="PANTHER" id="PTHR30055:SF240">
    <property type="entry name" value="HTH-TYPE TRANSCRIPTIONAL REGULATOR ACRR"/>
    <property type="match status" value="1"/>
</dbReference>
<evidence type="ECO:0000256" key="2">
    <source>
        <dbReference type="ARBA" id="ARBA00023125"/>
    </source>
</evidence>
<protein>
    <submittedName>
        <fullName evidence="6">TetR/AcrR family transcriptional regulator</fullName>
    </submittedName>
</protein>
<evidence type="ECO:0000313" key="7">
    <source>
        <dbReference type="Proteomes" id="UP001595528"/>
    </source>
</evidence>
<dbReference type="Gene3D" id="1.10.357.10">
    <property type="entry name" value="Tetracycline Repressor, domain 2"/>
    <property type="match status" value="1"/>
</dbReference>
<dbReference type="InterPro" id="IPR023772">
    <property type="entry name" value="DNA-bd_HTH_TetR-type_CS"/>
</dbReference>
<dbReference type="RefSeq" id="WP_379906583.1">
    <property type="nucleotide sequence ID" value="NZ_JBHRTR010000054.1"/>
</dbReference>
<organism evidence="6 7">
    <name type="scientific">Marinibaculum pumilum</name>
    <dbReference type="NCBI Taxonomy" id="1766165"/>
    <lineage>
        <taxon>Bacteria</taxon>
        <taxon>Pseudomonadati</taxon>
        <taxon>Pseudomonadota</taxon>
        <taxon>Alphaproteobacteria</taxon>
        <taxon>Rhodospirillales</taxon>
        <taxon>Rhodospirillaceae</taxon>
        <taxon>Marinibaculum</taxon>
    </lineage>
</organism>
<dbReference type="InterPro" id="IPR001647">
    <property type="entry name" value="HTH_TetR"/>
</dbReference>
<dbReference type="InterPro" id="IPR036271">
    <property type="entry name" value="Tet_transcr_reg_TetR-rel_C_sf"/>
</dbReference>
<dbReference type="Proteomes" id="UP001595528">
    <property type="component" value="Unassembled WGS sequence"/>
</dbReference>
<dbReference type="InterPro" id="IPR041490">
    <property type="entry name" value="KstR2_TetR_C"/>
</dbReference>
<name>A0ABV7L919_9PROT</name>
<dbReference type="Pfam" id="PF17932">
    <property type="entry name" value="TetR_C_24"/>
    <property type="match status" value="1"/>
</dbReference>
<keyword evidence="7" id="KW-1185">Reference proteome</keyword>